<feature type="region of interest" description="Disordered" evidence="1">
    <location>
        <begin position="340"/>
        <end position="412"/>
    </location>
</feature>
<sequence>SPQRGSGRASLGCEERKELSVLWQRLTEKDAECSKLARALSAARADLEAERARRSRDLAAANSQLRTQAARARRAEGDCALLRAELSKALGLSPRQSSPRRPASEASRLPSGSLRRFQGESEAGRFLSPKEDASPLVFFEGRGEALMDEDEDEDEESLELKGGPGCGAQKTEPLPETEPETERGDSQELSREEEERPPSVPESTTPRSSEAADERLLAADGASEASEVAWLGSRATSHRRSCPARNSSQEAQLRLRLRVRTERRRALLAGALLKRTRQHARAGARRIRDERKELAAWRDSLESWWQETAADLAPSRQQSVEAEGAEAEALREALSQQCYENEEAAKPAAEVEPRSQPCPLEEAQEKPFSSTEGEEAVVLTNCSKDSRRTAKGETKSRWPKLPMRLGRSKSRT</sequence>
<keyword evidence="3" id="KW-1185">Reference proteome</keyword>
<accession>A0A813DQT2</accession>
<feature type="compositionally biased region" description="Basic and acidic residues" evidence="1">
    <location>
        <begin position="384"/>
        <end position="396"/>
    </location>
</feature>
<feature type="compositionally biased region" description="Basic and acidic residues" evidence="1">
    <location>
        <begin position="180"/>
        <end position="197"/>
    </location>
</feature>
<feature type="region of interest" description="Disordered" evidence="1">
    <location>
        <begin position="88"/>
        <end position="251"/>
    </location>
</feature>
<dbReference type="EMBL" id="CAJNNV010004639">
    <property type="protein sequence ID" value="CAE8591025.1"/>
    <property type="molecule type" value="Genomic_DNA"/>
</dbReference>
<name>A0A813DQT2_POLGL</name>
<dbReference type="AlphaFoldDB" id="A0A813DQT2"/>
<feature type="compositionally biased region" description="Low complexity" evidence="1">
    <location>
        <begin position="92"/>
        <end position="111"/>
    </location>
</feature>
<feature type="compositionally biased region" description="Acidic residues" evidence="1">
    <location>
        <begin position="146"/>
        <end position="157"/>
    </location>
</feature>
<organism evidence="2 3">
    <name type="scientific">Polarella glacialis</name>
    <name type="common">Dinoflagellate</name>
    <dbReference type="NCBI Taxonomy" id="89957"/>
    <lineage>
        <taxon>Eukaryota</taxon>
        <taxon>Sar</taxon>
        <taxon>Alveolata</taxon>
        <taxon>Dinophyceae</taxon>
        <taxon>Suessiales</taxon>
        <taxon>Suessiaceae</taxon>
        <taxon>Polarella</taxon>
    </lineage>
</organism>
<evidence type="ECO:0000313" key="2">
    <source>
        <dbReference type="EMBL" id="CAE8591025.1"/>
    </source>
</evidence>
<feature type="non-terminal residue" evidence="2">
    <location>
        <position position="1"/>
    </location>
</feature>
<feature type="compositionally biased region" description="Basic and acidic residues" evidence="1">
    <location>
        <begin position="343"/>
        <end position="353"/>
    </location>
</feature>
<protein>
    <submittedName>
        <fullName evidence="2">Uncharacterized protein</fullName>
    </submittedName>
</protein>
<dbReference type="Proteomes" id="UP000654075">
    <property type="component" value="Unassembled WGS sequence"/>
</dbReference>
<comment type="caution">
    <text evidence="2">The sequence shown here is derived from an EMBL/GenBank/DDBJ whole genome shotgun (WGS) entry which is preliminary data.</text>
</comment>
<reference evidence="2" key="1">
    <citation type="submission" date="2021-02" db="EMBL/GenBank/DDBJ databases">
        <authorList>
            <person name="Dougan E. K."/>
            <person name="Rhodes N."/>
            <person name="Thang M."/>
            <person name="Chan C."/>
        </authorList>
    </citation>
    <scope>NUCLEOTIDE SEQUENCE</scope>
</reference>
<gene>
    <name evidence="2" type="ORF">PGLA1383_LOCUS9720</name>
</gene>
<evidence type="ECO:0000313" key="3">
    <source>
        <dbReference type="Proteomes" id="UP000654075"/>
    </source>
</evidence>
<proteinExistence type="predicted"/>
<feature type="compositionally biased region" description="Basic and acidic residues" evidence="1">
    <location>
        <begin position="117"/>
        <end position="133"/>
    </location>
</feature>
<evidence type="ECO:0000256" key="1">
    <source>
        <dbReference type="SAM" id="MobiDB-lite"/>
    </source>
</evidence>